<reference evidence="2" key="1">
    <citation type="submission" date="2016-10" db="EMBL/GenBank/DDBJ databases">
        <authorList>
            <person name="Varghese N."/>
            <person name="Submissions S."/>
        </authorList>
    </citation>
    <scope>NUCLEOTIDE SEQUENCE [LARGE SCALE GENOMIC DNA]</scope>
    <source>
        <strain evidence="2">CGMCC 1.12397</strain>
    </source>
</reference>
<protein>
    <submittedName>
        <fullName evidence="1">Uncharacterized protein</fullName>
    </submittedName>
</protein>
<organism evidence="1 2">
    <name type="scientific">Halopelagius longus</name>
    <dbReference type="NCBI Taxonomy" id="1236180"/>
    <lineage>
        <taxon>Archaea</taxon>
        <taxon>Methanobacteriati</taxon>
        <taxon>Methanobacteriota</taxon>
        <taxon>Stenosarchaea group</taxon>
        <taxon>Halobacteria</taxon>
        <taxon>Halobacteriales</taxon>
        <taxon>Haloferacaceae</taxon>
    </lineage>
</organism>
<gene>
    <name evidence="1" type="ORF">SAMN05216278_3420</name>
</gene>
<sequence length="39" mass="4154">MSLAVTVSMLPFFTGFVLAGAVGDDAFSALLSELFRQML</sequence>
<evidence type="ECO:0000313" key="1">
    <source>
        <dbReference type="EMBL" id="SDR06353.1"/>
    </source>
</evidence>
<dbReference type="AlphaFoldDB" id="A0A1H1FZH2"/>
<accession>A0A1H1FZH2</accession>
<evidence type="ECO:0000313" key="2">
    <source>
        <dbReference type="Proteomes" id="UP000199289"/>
    </source>
</evidence>
<name>A0A1H1FZH2_9EURY</name>
<dbReference type="EMBL" id="FNKQ01000005">
    <property type="protein sequence ID" value="SDR06353.1"/>
    <property type="molecule type" value="Genomic_DNA"/>
</dbReference>
<proteinExistence type="predicted"/>
<dbReference type="Proteomes" id="UP000199289">
    <property type="component" value="Unassembled WGS sequence"/>
</dbReference>